<gene>
    <name evidence="3" type="ORF">OXX778_LOCUS4440</name>
</gene>
<comment type="caution">
    <text evidence="3">The sequence shown here is derived from an EMBL/GenBank/DDBJ whole genome shotgun (WGS) entry which is preliminary data.</text>
</comment>
<protein>
    <submittedName>
        <fullName evidence="3">Uncharacterized protein</fullName>
    </submittedName>
</protein>
<organism evidence="3 4">
    <name type="scientific">Brachionus calyciflorus</name>
    <dbReference type="NCBI Taxonomy" id="104777"/>
    <lineage>
        <taxon>Eukaryota</taxon>
        <taxon>Metazoa</taxon>
        <taxon>Spiralia</taxon>
        <taxon>Gnathifera</taxon>
        <taxon>Rotifera</taxon>
        <taxon>Eurotatoria</taxon>
        <taxon>Monogononta</taxon>
        <taxon>Pseudotrocha</taxon>
        <taxon>Ploima</taxon>
        <taxon>Brachionidae</taxon>
        <taxon>Brachionus</taxon>
    </lineage>
</organism>
<feature type="coiled-coil region" evidence="1">
    <location>
        <begin position="77"/>
        <end position="153"/>
    </location>
</feature>
<name>A0A813Q2Y0_9BILA</name>
<evidence type="ECO:0000313" key="4">
    <source>
        <dbReference type="Proteomes" id="UP000663879"/>
    </source>
</evidence>
<feature type="compositionally biased region" description="Polar residues" evidence="2">
    <location>
        <begin position="1"/>
        <end position="11"/>
    </location>
</feature>
<feature type="region of interest" description="Disordered" evidence="2">
    <location>
        <begin position="1"/>
        <end position="20"/>
    </location>
</feature>
<dbReference type="Proteomes" id="UP000663879">
    <property type="component" value="Unassembled WGS sequence"/>
</dbReference>
<dbReference type="EMBL" id="CAJNOC010000434">
    <property type="protein sequence ID" value="CAF0761215.1"/>
    <property type="molecule type" value="Genomic_DNA"/>
</dbReference>
<accession>A0A813Q2Y0</accession>
<keyword evidence="1" id="KW-0175">Coiled coil</keyword>
<evidence type="ECO:0000256" key="2">
    <source>
        <dbReference type="SAM" id="MobiDB-lite"/>
    </source>
</evidence>
<reference evidence="3" key="1">
    <citation type="submission" date="2021-02" db="EMBL/GenBank/DDBJ databases">
        <authorList>
            <person name="Nowell W R."/>
        </authorList>
    </citation>
    <scope>NUCLEOTIDE SEQUENCE</scope>
    <source>
        <strain evidence="3">Ploen Becks lab</strain>
    </source>
</reference>
<evidence type="ECO:0000256" key="1">
    <source>
        <dbReference type="SAM" id="Coils"/>
    </source>
</evidence>
<proteinExistence type="predicted"/>
<keyword evidence="4" id="KW-1185">Reference proteome</keyword>
<dbReference type="OrthoDB" id="5982311at2759"/>
<dbReference type="AlphaFoldDB" id="A0A813Q2Y0"/>
<evidence type="ECO:0000313" key="3">
    <source>
        <dbReference type="EMBL" id="CAF0761215.1"/>
    </source>
</evidence>
<sequence>MDLTKIFSSRGSDGLSRNDRERMSKYNRKEFLFEKFLYNRKKNETLQLTHEHILDIGDKTLRKVELRIRTDAKSENDLFLRNEVERLEREVEEYKEEIRENFRQQFENEKILMQEDYDKLMKRIEKLRDDAEEERMKELVKKMNEECEIALKKQWEDAEELKRRTLQIMIEETRKQIYEEERLDKERCIKRALEKAEEEFKIREQETINRTRNQCEIEANEKIKIICERYDASIEVILQKLKETEEKLRREIDIRTKLDGDFRLLQTDYKRFMNYTDHYNSDYMMKLRHIGASLLEDQEFEEKLDSKLENIKELKFKTYKKLNNIEPKK</sequence>
<feature type="coiled-coil region" evidence="1">
    <location>
        <begin position="227"/>
        <end position="258"/>
    </location>
</feature>